<keyword evidence="1" id="KW-0812">Transmembrane</keyword>
<sequence length="174" mass="20343">MEFVCENRSCPILLDAVWVLWFLYTFPTTLGHLVRSGRLCDPRVYCVILVFGLIILILIYPIAMSSSSYHLMIVTFILNLVTCIWFHIVQLGITETHTKIYNIKLVTQFIKLLAGSYEKYMVTDFDESVVEINRYLKTKIAIPILIKLYIMRICKTFTNRGNRENERHFTVVPL</sequence>
<dbReference type="EMBL" id="VYZN01000014">
    <property type="protein sequence ID" value="KAE9539480.1"/>
    <property type="molecule type" value="Genomic_DNA"/>
</dbReference>
<dbReference type="Proteomes" id="UP000475862">
    <property type="component" value="Unassembled WGS sequence"/>
</dbReference>
<evidence type="ECO:0000256" key="1">
    <source>
        <dbReference type="SAM" id="Phobius"/>
    </source>
</evidence>
<feature type="transmembrane region" description="Helical" evidence="1">
    <location>
        <begin position="69"/>
        <end position="89"/>
    </location>
</feature>
<gene>
    <name evidence="2" type="ORF">AGLY_004732</name>
</gene>
<name>A0A6G0TV81_APHGL</name>
<evidence type="ECO:0000313" key="2">
    <source>
        <dbReference type="EMBL" id="KAE9539480.1"/>
    </source>
</evidence>
<feature type="transmembrane region" description="Helical" evidence="1">
    <location>
        <begin position="12"/>
        <end position="32"/>
    </location>
</feature>
<reference evidence="2 3" key="1">
    <citation type="submission" date="2019-08" db="EMBL/GenBank/DDBJ databases">
        <title>The genome of the soybean aphid Biotype 1, its phylome, world population structure and adaptation to the North American continent.</title>
        <authorList>
            <person name="Giordano R."/>
            <person name="Donthu R.K."/>
            <person name="Hernandez A.G."/>
            <person name="Wright C.L."/>
            <person name="Zimin A.V."/>
        </authorList>
    </citation>
    <scope>NUCLEOTIDE SEQUENCE [LARGE SCALE GENOMIC DNA]</scope>
    <source>
        <tissue evidence="2">Whole aphids</tissue>
    </source>
</reference>
<proteinExistence type="predicted"/>
<evidence type="ECO:0000313" key="3">
    <source>
        <dbReference type="Proteomes" id="UP000475862"/>
    </source>
</evidence>
<keyword evidence="1" id="KW-0472">Membrane</keyword>
<keyword evidence="1" id="KW-1133">Transmembrane helix</keyword>
<keyword evidence="3" id="KW-1185">Reference proteome</keyword>
<organism evidence="2 3">
    <name type="scientific">Aphis glycines</name>
    <name type="common">Soybean aphid</name>
    <dbReference type="NCBI Taxonomy" id="307491"/>
    <lineage>
        <taxon>Eukaryota</taxon>
        <taxon>Metazoa</taxon>
        <taxon>Ecdysozoa</taxon>
        <taxon>Arthropoda</taxon>
        <taxon>Hexapoda</taxon>
        <taxon>Insecta</taxon>
        <taxon>Pterygota</taxon>
        <taxon>Neoptera</taxon>
        <taxon>Paraneoptera</taxon>
        <taxon>Hemiptera</taxon>
        <taxon>Sternorrhyncha</taxon>
        <taxon>Aphidomorpha</taxon>
        <taxon>Aphidoidea</taxon>
        <taxon>Aphididae</taxon>
        <taxon>Aphidini</taxon>
        <taxon>Aphis</taxon>
        <taxon>Aphis</taxon>
    </lineage>
</organism>
<accession>A0A6G0TV81</accession>
<comment type="caution">
    <text evidence="2">The sequence shown here is derived from an EMBL/GenBank/DDBJ whole genome shotgun (WGS) entry which is preliminary data.</text>
</comment>
<dbReference type="AlphaFoldDB" id="A0A6G0TV81"/>
<protein>
    <submittedName>
        <fullName evidence="2">Uncharacterized protein</fullName>
    </submittedName>
</protein>
<feature type="transmembrane region" description="Helical" evidence="1">
    <location>
        <begin position="44"/>
        <end position="63"/>
    </location>
</feature>